<dbReference type="AlphaFoldDB" id="A0A8U8CH87"/>
<sequence length="79" mass="8669">MNLELHPSFLWRQHRPPSFRHPAPTGCQKAVLCVRVPAGSLGLIPSPAWGLSGRFCSSMPVSDHEEREVIVDASCDCCP</sequence>
<proteinExistence type="predicted"/>
<dbReference type="Ensembl" id="ENSCPVT00000024723.1">
    <property type="protein sequence ID" value="ENSCPVP00000023834.1"/>
    <property type="gene ID" value="ENSCPVG00000018504.1"/>
</dbReference>
<organism evidence="1 2">
    <name type="scientific">Geospiza parvula</name>
    <name type="common">Small tree-finch</name>
    <name type="synonym">Camarhynchus parvulus</name>
    <dbReference type="NCBI Taxonomy" id="87175"/>
    <lineage>
        <taxon>Eukaryota</taxon>
        <taxon>Metazoa</taxon>
        <taxon>Chordata</taxon>
        <taxon>Craniata</taxon>
        <taxon>Vertebrata</taxon>
        <taxon>Euteleostomi</taxon>
        <taxon>Archelosauria</taxon>
        <taxon>Archosauria</taxon>
        <taxon>Dinosauria</taxon>
        <taxon>Saurischia</taxon>
        <taxon>Theropoda</taxon>
        <taxon>Coelurosauria</taxon>
        <taxon>Aves</taxon>
        <taxon>Neognathae</taxon>
        <taxon>Neoaves</taxon>
        <taxon>Telluraves</taxon>
        <taxon>Australaves</taxon>
        <taxon>Passeriformes</taxon>
        <taxon>Thraupidae</taxon>
        <taxon>Camarhynchus</taxon>
    </lineage>
</organism>
<dbReference type="Proteomes" id="UP000694382">
    <property type="component" value="Chromosome 28"/>
</dbReference>
<name>A0A8U8CH87_GEOPR</name>
<reference evidence="1" key="2">
    <citation type="submission" date="2025-08" db="UniProtKB">
        <authorList>
            <consortium name="Ensembl"/>
        </authorList>
    </citation>
    <scope>IDENTIFICATION</scope>
</reference>
<accession>A0A8U8CH87</accession>
<protein>
    <submittedName>
        <fullName evidence="1">Uncharacterized protein</fullName>
    </submittedName>
</protein>
<reference evidence="1" key="1">
    <citation type="submission" date="2020-02" db="EMBL/GenBank/DDBJ databases">
        <authorList>
            <person name="Enbody D E."/>
            <person name="Pettersson E M."/>
        </authorList>
    </citation>
    <scope>NUCLEOTIDE SEQUENCE [LARGE SCALE GENOMIC DNA]</scope>
</reference>
<evidence type="ECO:0000313" key="1">
    <source>
        <dbReference type="Ensembl" id="ENSCPVP00000023834.1"/>
    </source>
</evidence>
<evidence type="ECO:0000313" key="2">
    <source>
        <dbReference type="Proteomes" id="UP000694382"/>
    </source>
</evidence>
<keyword evidence="2" id="KW-1185">Reference proteome</keyword>
<reference evidence="1" key="3">
    <citation type="submission" date="2025-09" db="UniProtKB">
        <authorList>
            <consortium name="Ensembl"/>
        </authorList>
    </citation>
    <scope>IDENTIFICATION</scope>
</reference>